<dbReference type="PANTHER" id="PTHR11390">
    <property type="entry name" value="PROKARYOTIC DNA TOPOISOMERASE"/>
    <property type="match status" value="1"/>
</dbReference>
<dbReference type="GO" id="GO:0003677">
    <property type="term" value="F:DNA binding"/>
    <property type="evidence" value="ECO:0007669"/>
    <property type="project" value="InterPro"/>
</dbReference>
<dbReference type="GO" id="GO:0043597">
    <property type="term" value="C:cytoplasmic replication fork"/>
    <property type="evidence" value="ECO:0007669"/>
    <property type="project" value="TreeGrafter"/>
</dbReference>
<reference evidence="4 5" key="1">
    <citation type="journal article" date="2014" name="Nature">
        <title>An environmental bacterial taxon with a large and distinct metabolic repertoire.</title>
        <authorList>
            <person name="Wilson M.C."/>
            <person name="Mori T."/>
            <person name="Ruckert C."/>
            <person name="Uria A.R."/>
            <person name="Helf M.J."/>
            <person name="Takada K."/>
            <person name="Gernert C."/>
            <person name="Steffens U.A."/>
            <person name="Heycke N."/>
            <person name="Schmitt S."/>
            <person name="Rinke C."/>
            <person name="Helfrich E.J."/>
            <person name="Brachmann A.O."/>
            <person name="Gurgui C."/>
            <person name="Wakimoto T."/>
            <person name="Kracht M."/>
            <person name="Crusemann M."/>
            <person name="Hentschel U."/>
            <person name="Abe I."/>
            <person name="Matsunaga S."/>
            <person name="Kalinowski J."/>
            <person name="Takeyama H."/>
            <person name="Piel J."/>
        </authorList>
    </citation>
    <scope>NUCLEOTIDE SEQUENCE [LARGE SCALE GENOMIC DNA]</scope>
    <source>
        <strain evidence="5">TSY2</strain>
    </source>
</reference>
<dbReference type="EMBL" id="AZHX01001533">
    <property type="protein sequence ID" value="ETX02400.1"/>
    <property type="molecule type" value="Genomic_DNA"/>
</dbReference>
<evidence type="ECO:0000256" key="2">
    <source>
        <dbReference type="SAM" id="MobiDB-lite"/>
    </source>
</evidence>
<dbReference type="GO" id="GO:0003917">
    <property type="term" value="F:DNA topoisomerase type I (single strand cut, ATP-independent) activity"/>
    <property type="evidence" value="ECO:0007669"/>
    <property type="project" value="InterPro"/>
</dbReference>
<dbReference type="GO" id="GO:0006265">
    <property type="term" value="P:DNA topological change"/>
    <property type="evidence" value="ECO:0007669"/>
    <property type="project" value="InterPro"/>
</dbReference>
<feature type="region of interest" description="Disordered" evidence="2">
    <location>
        <begin position="141"/>
        <end position="165"/>
    </location>
</feature>
<keyword evidence="1" id="KW-0413">Isomerase</keyword>
<dbReference type="InterPro" id="IPR013824">
    <property type="entry name" value="Topo_IA_cen_sub1"/>
</dbReference>
<dbReference type="HOGENOM" id="CLU_002929_5_1_7"/>
<dbReference type="InterPro" id="IPR000380">
    <property type="entry name" value="Topo_IA"/>
</dbReference>
<dbReference type="Gene3D" id="1.10.460.10">
    <property type="entry name" value="Topoisomerase I, domain 2"/>
    <property type="match status" value="1"/>
</dbReference>
<evidence type="ECO:0000313" key="5">
    <source>
        <dbReference type="Proteomes" id="UP000019140"/>
    </source>
</evidence>
<organism evidence="4 5">
    <name type="scientific">Candidatus Entotheonella gemina</name>
    <dbReference type="NCBI Taxonomy" id="1429439"/>
    <lineage>
        <taxon>Bacteria</taxon>
        <taxon>Pseudomonadati</taxon>
        <taxon>Nitrospinota/Tectimicrobiota group</taxon>
        <taxon>Candidatus Tectimicrobiota</taxon>
        <taxon>Candidatus Entotheonellia</taxon>
        <taxon>Candidatus Entotheonellales</taxon>
        <taxon>Candidatus Entotheonellaceae</taxon>
        <taxon>Candidatus Entotheonella</taxon>
    </lineage>
</organism>
<name>W4LWV6_9BACT</name>
<dbReference type="AlphaFoldDB" id="W4LWV6"/>
<feature type="compositionally biased region" description="Gly residues" evidence="2">
    <location>
        <begin position="156"/>
        <end position="165"/>
    </location>
</feature>
<dbReference type="Proteomes" id="UP000019140">
    <property type="component" value="Unassembled WGS sequence"/>
</dbReference>
<gene>
    <name evidence="4" type="ORF">ETSY2_35630</name>
</gene>
<dbReference type="InterPro" id="IPR023405">
    <property type="entry name" value="Topo_IA_core_domain"/>
</dbReference>
<feature type="domain" description="Topo IA-type catalytic" evidence="3">
    <location>
        <begin position="1"/>
        <end position="131"/>
    </location>
</feature>
<dbReference type="GO" id="GO:0006310">
    <property type="term" value="P:DNA recombination"/>
    <property type="evidence" value="ECO:0007669"/>
    <property type="project" value="TreeGrafter"/>
</dbReference>
<dbReference type="InterPro" id="IPR013497">
    <property type="entry name" value="Topo_IA_cen"/>
</dbReference>
<sequence length="368" mass="40618">TVHVNRLEVVEKETQPPKHYTDATILAAMKNAGRDIDDDALADTMKDSGLGTPATRAEIIERLIRSGYVLRERKSLQSTEKGRALIALVAEPLRSPELTAEWEQQLKEVEAGRYAAETFYQSITDFVRELIPQVAEGSALSPQQVAEARQQRFGKGKGQGRGGSGQANLGTCPLCKQGVVTENAKAFGCSRYREGCKFAIWKVVAGKRLTERQVQALLARGATDRLKGFKSKAGKTFSASLKLDSDFKVTFDFEGQGAKREAKRETVSEAVVTEAVSEAGITCPKCSLGQIIEGKKGRGCNRYREGCDFVVWYEIAGKTLTEKQIVTLIRKGRTGVIKGFKSRAGNKFEARLRLDNQWKVVFDFAEKK</sequence>
<evidence type="ECO:0000259" key="3">
    <source>
        <dbReference type="PROSITE" id="PS52039"/>
    </source>
</evidence>
<comment type="caution">
    <text evidence="4">The sequence shown here is derived from an EMBL/GenBank/DDBJ whole genome shotgun (WGS) entry which is preliminary data.</text>
</comment>
<dbReference type="PATRIC" id="fig|1429439.4.peg.6019"/>
<dbReference type="Pfam" id="PF13342">
    <property type="entry name" value="Toprim_Crpt"/>
    <property type="match status" value="2"/>
</dbReference>
<evidence type="ECO:0000256" key="1">
    <source>
        <dbReference type="ARBA" id="ARBA00023235"/>
    </source>
</evidence>
<protein>
    <recommendedName>
        <fullName evidence="3">Topo IA-type catalytic domain-containing protein</fullName>
    </recommendedName>
</protein>
<dbReference type="GO" id="GO:0006281">
    <property type="term" value="P:DNA repair"/>
    <property type="evidence" value="ECO:0007669"/>
    <property type="project" value="TreeGrafter"/>
</dbReference>
<dbReference type="Pfam" id="PF01131">
    <property type="entry name" value="Topoisom_bac"/>
    <property type="match status" value="1"/>
</dbReference>
<accession>W4LWV6</accession>
<dbReference type="SUPFAM" id="SSF56712">
    <property type="entry name" value="Prokaryotic type I DNA topoisomerase"/>
    <property type="match status" value="1"/>
</dbReference>
<evidence type="ECO:0000313" key="4">
    <source>
        <dbReference type="EMBL" id="ETX02400.1"/>
    </source>
</evidence>
<dbReference type="PANTHER" id="PTHR11390:SF21">
    <property type="entry name" value="DNA TOPOISOMERASE 3-ALPHA"/>
    <property type="match status" value="1"/>
</dbReference>
<feature type="non-terminal residue" evidence="4">
    <location>
        <position position="1"/>
    </location>
</feature>
<dbReference type="InterPro" id="IPR025589">
    <property type="entry name" value="Toprim_C_rpt"/>
</dbReference>
<proteinExistence type="predicted"/>
<keyword evidence="5" id="KW-1185">Reference proteome</keyword>
<dbReference type="PROSITE" id="PS52039">
    <property type="entry name" value="TOPO_IA_2"/>
    <property type="match status" value="1"/>
</dbReference>